<dbReference type="AlphaFoldDB" id="A0A1X1L2I6"/>
<name>A0A1X1L2I6_STRMT</name>
<reference evidence="2 3" key="1">
    <citation type="journal article" date="2016" name="Eur. J. Clin. Microbiol. Infect. Dis.">
        <title>Whole genome sequencing as a tool for phylogenetic analysis of clinical strains of Mitis group streptococci.</title>
        <authorList>
            <person name="Rasmussen L.H."/>
            <person name="Dargis R."/>
            <person name="Hojholt K."/>
            <person name="Christensen J.J."/>
            <person name="Skovgaard O."/>
            <person name="Justesen U.S."/>
            <person name="Rosenvinge F.S."/>
            <person name="Moser C."/>
            <person name="Lukjancenko O."/>
            <person name="Rasmussen S."/>
            <person name="Nielsen X.C."/>
        </authorList>
    </citation>
    <scope>NUCLEOTIDE SEQUENCE [LARGE SCALE GENOMIC DNA]</scope>
    <source>
        <strain evidence="2 3">B_009152_10</strain>
    </source>
</reference>
<sequence>MPIKYYEIKKLLREEVTLFDSLISKFLKYFLLYSFIVMFLGIGLYGTSKSGSSSTNSSESMLFIVISLFMGACYRTTIVLEKLNLKNIAIKFKKGKFLDEEQVRLLISEVDLSLKKISHFANWSCGILATILIFAVTTLVNFLKETLTSQEISELFTDRTGLQNNLISFLASLAMLVIFCILFYYLTVQTFTYNRRFVVTILKSSLYITEEDEIMGGFWNKVVYVKENFWK</sequence>
<keyword evidence="1" id="KW-0812">Transmembrane</keyword>
<feature type="transmembrane region" description="Helical" evidence="1">
    <location>
        <begin position="120"/>
        <end position="143"/>
    </location>
</feature>
<dbReference type="RefSeq" id="WP_049522375.1">
    <property type="nucleotide sequence ID" value="NZ_JUQO01000218.1"/>
</dbReference>
<feature type="transmembrane region" description="Helical" evidence="1">
    <location>
        <begin position="166"/>
        <end position="186"/>
    </location>
</feature>
<comment type="caution">
    <text evidence="2">The sequence shown here is derived from an EMBL/GenBank/DDBJ whole genome shotgun (WGS) entry which is preliminary data.</text>
</comment>
<feature type="transmembrane region" description="Helical" evidence="1">
    <location>
        <begin position="60"/>
        <end position="80"/>
    </location>
</feature>
<dbReference type="Proteomes" id="UP000193206">
    <property type="component" value="Unassembled WGS sequence"/>
</dbReference>
<evidence type="ECO:0000256" key="1">
    <source>
        <dbReference type="SAM" id="Phobius"/>
    </source>
</evidence>
<accession>A0A1X1L2I6</accession>
<evidence type="ECO:0000313" key="2">
    <source>
        <dbReference type="EMBL" id="ORP05918.1"/>
    </source>
</evidence>
<keyword evidence="1" id="KW-0472">Membrane</keyword>
<dbReference type="EMBL" id="NCVN01000084">
    <property type="protein sequence ID" value="ORP05918.1"/>
    <property type="molecule type" value="Genomic_DNA"/>
</dbReference>
<proteinExistence type="predicted"/>
<feature type="transmembrane region" description="Helical" evidence="1">
    <location>
        <begin position="29"/>
        <end position="48"/>
    </location>
</feature>
<organism evidence="2 3">
    <name type="scientific">Streptococcus mitis</name>
    <dbReference type="NCBI Taxonomy" id="28037"/>
    <lineage>
        <taxon>Bacteria</taxon>
        <taxon>Bacillati</taxon>
        <taxon>Bacillota</taxon>
        <taxon>Bacilli</taxon>
        <taxon>Lactobacillales</taxon>
        <taxon>Streptococcaceae</taxon>
        <taxon>Streptococcus</taxon>
        <taxon>Streptococcus mitis group</taxon>
    </lineage>
</organism>
<evidence type="ECO:0000313" key="3">
    <source>
        <dbReference type="Proteomes" id="UP000193206"/>
    </source>
</evidence>
<gene>
    <name evidence="2" type="ORF">B7692_09105</name>
</gene>
<keyword evidence="1" id="KW-1133">Transmembrane helix</keyword>
<protein>
    <submittedName>
        <fullName evidence="2">Uncharacterized protein</fullName>
    </submittedName>
</protein>